<evidence type="ECO:0000256" key="2">
    <source>
        <dbReference type="SAM" id="Phobius"/>
    </source>
</evidence>
<dbReference type="InterPro" id="IPR053339">
    <property type="entry name" value="FAS1_domain_protein"/>
</dbReference>
<feature type="compositionally biased region" description="Low complexity" evidence="1">
    <location>
        <begin position="154"/>
        <end position="164"/>
    </location>
</feature>
<proteinExistence type="predicted"/>
<feature type="signal peptide" evidence="3">
    <location>
        <begin position="1"/>
        <end position="21"/>
    </location>
</feature>
<keyword evidence="2" id="KW-0472">Membrane</keyword>
<evidence type="ECO:0000256" key="3">
    <source>
        <dbReference type="SAM" id="SignalP"/>
    </source>
</evidence>
<feature type="transmembrane region" description="Helical" evidence="2">
    <location>
        <begin position="199"/>
        <end position="217"/>
    </location>
</feature>
<keyword evidence="2" id="KW-0812">Transmembrane</keyword>
<name>A0A7J0EBR2_9ERIC</name>
<comment type="caution">
    <text evidence="4">The sequence shown here is derived from an EMBL/GenBank/DDBJ whole genome shotgun (WGS) entry which is preliminary data.</text>
</comment>
<dbReference type="Proteomes" id="UP000585474">
    <property type="component" value="Unassembled WGS sequence"/>
</dbReference>
<keyword evidence="3" id="KW-0732">Signal</keyword>
<dbReference type="AlphaFoldDB" id="A0A7J0EBR2"/>
<feature type="chain" id="PRO_5029852628" evidence="3">
    <location>
        <begin position="22"/>
        <end position="219"/>
    </location>
</feature>
<feature type="region of interest" description="Disordered" evidence="1">
    <location>
        <begin position="149"/>
        <end position="197"/>
    </location>
</feature>
<organism evidence="4 5">
    <name type="scientific">Actinidia rufa</name>
    <dbReference type="NCBI Taxonomy" id="165716"/>
    <lineage>
        <taxon>Eukaryota</taxon>
        <taxon>Viridiplantae</taxon>
        <taxon>Streptophyta</taxon>
        <taxon>Embryophyta</taxon>
        <taxon>Tracheophyta</taxon>
        <taxon>Spermatophyta</taxon>
        <taxon>Magnoliopsida</taxon>
        <taxon>eudicotyledons</taxon>
        <taxon>Gunneridae</taxon>
        <taxon>Pentapetalae</taxon>
        <taxon>asterids</taxon>
        <taxon>Ericales</taxon>
        <taxon>Actinidiaceae</taxon>
        <taxon>Actinidia</taxon>
    </lineage>
</organism>
<reference evidence="4 5" key="1">
    <citation type="submission" date="2019-07" db="EMBL/GenBank/DDBJ databases">
        <title>De Novo Assembly of kiwifruit Actinidia rufa.</title>
        <authorList>
            <person name="Sugita-Konishi S."/>
            <person name="Sato K."/>
            <person name="Mori E."/>
            <person name="Abe Y."/>
            <person name="Kisaki G."/>
            <person name="Hamano K."/>
            <person name="Suezawa K."/>
            <person name="Otani M."/>
            <person name="Fukuda T."/>
            <person name="Manabe T."/>
            <person name="Gomi K."/>
            <person name="Tabuchi M."/>
            <person name="Akimitsu K."/>
            <person name="Kataoka I."/>
        </authorList>
    </citation>
    <scope>NUCLEOTIDE SEQUENCE [LARGE SCALE GENOMIC DNA]</scope>
    <source>
        <strain evidence="5">cv. Fuchu</strain>
    </source>
</reference>
<sequence length="219" mass="23192">MATYMALSALLMALIMSSATATTTPSRNQDLLVATEEMQKANHFTFVMLINMAPATLIQGNVTFLMPNDRALAKTLMPENDVVDFLLRHSIPSPLLFDHLVRIPTGSVLPTEKTRVHAQGFEQGCHGIDGVVQATMVPEHNTTLLPPPTCSNGSSPMPAAAPSAPSWPSPAPPVGGLSLTPSIAPPPTGSHKSDSSPPLPFGGLLLGFVITYLMLLTDF</sequence>
<feature type="transmembrane region" description="Helical" evidence="2">
    <location>
        <begin position="45"/>
        <end position="66"/>
    </location>
</feature>
<evidence type="ECO:0000313" key="5">
    <source>
        <dbReference type="Proteomes" id="UP000585474"/>
    </source>
</evidence>
<protein>
    <submittedName>
        <fullName evidence="4">Fasciclin-like arabinogalactan family protein</fullName>
    </submittedName>
</protein>
<evidence type="ECO:0000256" key="1">
    <source>
        <dbReference type="SAM" id="MobiDB-lite"/>
    </source>
</evidence>
<keyword evidence="2" id="KW-1133">Transmembrane helix</keyword>
<keyword evidence="5" id="KW-1185">Reference proteome</keyword>
<accession>A0A7J0EBR2</accession>
<dbReference type="PANTHER" id="PTHR36069:SF1">
    <property type="entry name" value="EXPRESSED PROTEIN"/>
    <property type="match status" value="1"/>
</dbReference>
<dbReference type="PANTHER" id="PTHR36069">
    <property type="entry name" value="EXPRESSED PROTEIN-RELATED"/>
    <property type="match status" value="1"/>
</dbReference>
<dbReference type="OrthoDB" id="1934418at2759"/>
<dbReference type="EMBL" id="BJWL01000003">
    <property type="protein sequence ID" value="GFY83944.1"/>
    <property type="molecule type" value="Genomic_DNA"/>
</dbReference>
<evidence type="ECO:0000313" key="4">
    <source>
        <dbReference type="EMBL" id="GFY83944.1"/>
    </source>
</evidence>
<gene>
    <name evidence="4" type="ORF">Acr_03g0007180</name>
</gene>